<evidence type="ECO:0000313" key="10">
    <source>
        <dbReference type="EMBL" id="SJL83082.1"/>
    </source>
</evidence>
<comment type="catalytic activity">
    <reaction evidence="8 9">
        <text>D-glucose 6-phosphate + UDP-alpha-D-glucose = alpha,alpha-trehalose 6-phosphate + UDP + H(+)</text>
        <dbReference type="Rhea" id="RHEA:18889"/>
        <dbReference type="ChEBI" id="CHEBI:15378"/>
        <dbReference type="ChEBI" id="CHEBI:58223"/>
        <dbReference type="ChEBI" id="CHEBI:58429"/>
        <dbReference type="ChEBI" id="CHEBI:58885"/>
        <dbReference type="ChEBI" id="CHEBI:61548"/>
        <dbReference type="EC" id="2.4.1.15"/>
    </reaction>
</comment>
<evidence type="ECO:0000256" key="6">
    <source>
        <dbReference type="ARBA" id="ARBA00022676"/>
    </source>
</evidence>
<dbReference type="EC" id="2.4.1.15" evidence="4 9"/>
<evidence type="ECO:0000256" key="1">
    <source>
        <dbReference type="ARBA" id="ARBA00005199"/>
    </source>
</evidence>
<dbReference type="RefSeq" id="WP_077312964.1">
    <property type="nucleotide sequence ID" value="NZ_AP024887.1"/>
</dbReference>
<dbReference type="Gene3D" id="3.40.50.2000">
    <property type="entry name" value="Glycogen Phosphorylase B"/>
    <property type="match status" value="2"/>
</dbReference>
<evidence type="ECO:0000256" key="9">
    <source>
        <dbReference type="RuleBase" id="RU362045"/>
    </source>
</evidence>
<evidence type="ECO:0000256" key="3">
    <source>
        <dbReference type="ARBA" id="ARBA00011881"/>
    </source>
</evidence>
<dbReference type="AlphaFoldDB" id="A0A1R4B2D9"/>
<dbReference type="PANTHER" id="PTHR10788">
    <property type="entry name" value="TREHALOSE-6-PHOSPHATE SYNTHASE"/>
    <property type="match status" value="1"/>
</dbReference>
<dbReference type="STRING" id="1918946.VPAL9027_01030"/>
<gene>
    <name evidence="10" type="primary">otsA</name>
    <name evidence="10" type="ORF">VPAL9027_01030</name>
</gene>
<dbReference type="GO" id="GO:0005992">
    <property type="term" value="P:trehalose biosynthetic process"/>
    <property type="evidence" value="ECO:0007669"/>
    <property type="project" value="UniProtKB-UniRule"/>
</dbReference>
<dbReference type="PANTHER" id="PTHR10788:SF106">
    <property type="entry name" value="BCDNA.GH08860"/>
    <property type="match status" value="1"/>
</dbReference>
<dbReference type="NCBIfam" id="TIGR02400">
    <property type="entry name" value="trehalose_OtsA"/>
    <property type="match status" value="1"/>
</dbReference>
<dbReference type="InterPro" id="IPR001830">
    <property type="entry name" value="Glyco_trans_20"/>
</dbReference>
<name>A0A1R4B2D9_9VIBR</name>
<sequence length="461" mass="52756">MSRLVVVSNRVARPESLKGGAQGGLAVGVLAAMAESGGLWFGWNGRIENRPATEVREERKDNIDFVTIGLRQKEYQNFYAGFSNKVIWPLFHQRPDLMRYRNHYRAGYLGVNRKYANHLLAHLRPDDTIWIHDYQLIPMAKMLREAGVTCPIGFFLHTPFPAFDLLRALPGYEKMLDELLNYDLVGFHTGIDEHNYHEAIRVECKGNTVDGHVTCGEHQQQTGVYPIGVAPDAIVDAARRGQDTQEYKQLRKELGDRKLIIGVDRLDYSKGIFHRFQSYDMLLKNNPKFHRKLVYMQVAPTSRGDVKAYAELAQQVEQSAGHVNGTYADFDWTPIRYINRGFRRKTIIALYNMSHIGFVTPLRDGMNLVAKEYVAAQNPDDPGVLVLSKMAGAAEELDGALIVNPYDIESVSEALAKAIQMPLEERVDRWKRMMEVLHRNDIDTWQKRFRQDLKAHPHPQR</sequence>
<comment type="function">
    <text evidence="9">Probably involved in the osmoprotection via the biosynthesis of trehalose. Catalyzes the transfer of glucose from UDP-alpha-D-glucose (UDP-Glc) to D-glucose 6-phosphate (Glc-6-P) to form trehalose-6-phosphate. Acts with retention of the anomeric configuration of the UDP-sugar donor.</text>
</comment>
<dbReference type="FunFam" id="3.40.50.2000:FF:000024">
    <property type="entry name" value="Trehalose-6-phosphate synthase"/>
    <property type="match status" value="1"/>
</dbReference>
<comment type="subunit">
    <text evidence="3 9">Homotetramer.</text>
</comment>
<evidence type="ECO:0000256" key="4">
    <source>
        <dbReference type="ARBA" id="ARBA00012538"/>
    </source>
</evidence>
<evidence type="ECO:0000313" key="11">
    <source>
        <dbReference type="Proteomes" id="UP000189475"/>
    </source>
</evidence>
<keyword evidence="11" id="KW-1185">Reference proteome</keyword>
<dbReference type="OrthoDB" id="9815690at2"/>
<comment type="pathway">
    <text evidence="1 9">Glycan biosynthesis; trehalose biosynthesis.</text>
</comment>
<dbReference type="EMBL" id="FUFT01000002">
    <property type="protein sequence ID" value="SJL83082.1"/>
    <property type="molecule type" value="Genomic_DNA"/>
</dbReference>
<dbReference type="GO" id="GO:0003825">
    <property type="term" value="F:alpha,alpha-trehalose-phosphate synthase (UDP-forming) activity"/>
    <property type="evidence" value="ECO:0007669"/>
    <property type="project" value="UniProtKB-UniRule"/>
</dbReference>
<protein>
    <recommendedName>
        <fullName evidence="5 9">Trehalose-6-phosphate synthase</fullName>
        <ecNumber evidence="4 9">2.4.1.15</ecNumber>
    </recommendedName>
    <alternativeName>
        <fullName evidence="9">Osmoregulatory trehalose synthesis protein A</fullName>
    </alternativeName>
    <alternativeName>
        <fullName evidence="9">UDP-glucose-glucosephosphate glucosyltransferase</fullName>
    </alternativeName>
</protein>
<dbReference type="InterPro" id="IPR012766">
    <property type="entry name" value="Trehalose_OtsA"/>
</dbReference>
<evidence type="ECO:0000256" key="5">
    <source>
        <dbReference type="ARBA" id="ARBA00018539"/>
    </source>
</evidence>
<keyword evidence="6 9" id="KW-0328">Glycosyltransferase</keyword>
<dbReference type="SUPFAM" id="SSF53756">
    <property type="entry name" value="UDP-Glycosyltransferase/glycogen phosphorylase"/>
    <property type="match status" value="1"/>
</dbReference>
<keyword evidence="7 9" id="KW-0808">Transferase</keyword>
<comment type="similarity">
    <text evidence="2 9">Belongs to the glycosyltransferase 20 family.</text>
</comment>
<accession>A0A1R4B2D9</accession>
<dbReference type="Proteomes" id="UP000189475">
    <property type="component" value="Unassembled WGS sequence"/>
</dbReference>
<reference evidence="10 11" key="1">
    <citation type="submission" date="2017-02" db="EMBL/GenBank/DDBJ databases">
        <authorList>
            <person name="Peterson S.W."/>
        </authorList>
    </citation>
    <scope>NUCLEOTIDE SEQUENCE [LARGE SCALE GENOMIC DNA]</scope>
    <source>
        <strain evidence="10 11">CECT 9027</strain>
    </source>
</reference>
<evidence type="ECO:0000256" key="8">
    <source>
        <dbReference type="ARBA" id="ARBA00048039"/>
    </source>
</evidence>
<evidence type="ECO:0000256" key="7">
    <source>
        <dbReference type="ARBA" id="ARBA00022679"/>
    </source>
</evidence>
<dbReference type="CDD" id="cd03788">
    <property type="entry name" value="GT20_TPS"/>
    <property type="match status" value="1"/>
</dbReference>
<dbReference type="UniPathway" id="UPA00299"/>
<organism evidence="10 11">
    <name type="scientific">Vibrio palustris</name>
    <dbReference type="NCBI Taxonomy" id="1918946"/>
    <lineage>
        <taxon>Bacteria</taxon>
        <taxon>Pseudomonadati</taxon>
        <taxon>Pseudomonadota</taxon>
        <taxon>Gammaproteobacteria</taxon>
        <taxon>Vibrionales</taxon>
        <taxon>Vibrionaceae</taxon>
        <taxon>Vibrio</taxon>
    </lineage>
</organism>
<evidence type="ECO:0000256" key="2">
    <source>
        <dbReference type="ARBA" id="ARBA00008799"/>
    </source>
</evidence>
<proteinExistence type="inferred from homology"/>
<dbReference type="Pfam" id="PF00982">
    <property type="entry name" value="Glyco_transf_20"/>
    <property type="match status" value="1"/>
</dbReference>